<accession>A3IXJ7</accession>
<gene>
    <name evidence="2" type="ORF">CY0110_01060</name>
</gene>
<keyword evidence="3" id="KW-1185">Reference proteome</keyword>
<dbReference type="SUPFAM" id="SSF47598">
    <property type="entry name" value="Ribbon-helix-helix"/>
    <property type="match status" value="1"/>
</dbReference>
<dbReference type="AlphaFoldDB" id="A3IXJ7"/>
<protein>
    <submittedName>
        <fullName evidence="2">Helix-turn-helix protein, CopG</fullName>
    </submittedName>
</protein>
<organism evidence="2 3">
    <name type="scientific">Crocosphaera chwakensis CCY0110</name>
    <dbReference type="NCBI Taxonomy" id="391612"/>
    <lineage>
        <taxon>Bacteria</taxon>
        <taxon>Bacillati</taxon>
        <taxon>Cyanobacteriota</taxon>
        <taxon>Cyanophyceae</taxon>
        <taxon>Oscillatoriophycideae</taxon>
        <taxon>Chroococcales</taxon>
        <taxon>Aphanothecaceae</taxon>
        <taxon>Crocosphaera</taxon>
        <taxon>Crocosphaera chwakensis</taxon>
    </lineage>
</organism>
<dbReference type="Proteomes" id="UP000003781">
    <property type="component" value="Unassembled WGS sequence"/>
</dbReference>
<dbReference type="EMBL" id="AAXW01000066">
    <property type="protein sequence ID" value="EAZ88799.1"/>
    <property type="molecule type" value="Genomic_DNA"/>
</dbReference>
<sequence>MSKKPSSRFDDLFSAARNKTQETASESTTAKETKKSKSRDPDYVRTTIYLPKRLHQQLKVAAVQGDRDMSEIIEGLVDAWVQSLDA</sequence>
<evidence type="ECO:0000256" key="1">
    <source>
        <dbReference type="SAM" id="MobiDB-lite"/>
    </source>
</evidence>
<feature type="compositionally biased region" description="Basic and acidic residues" evidence="1">
    <location>
        <begin position="29"/>
        <end position="42"/>
    </location>
</feature>
<evidence type="ECO:0000313" key="3">
    <source>
        <dbReference type="Proteomes" id="UP000003781"/>
    </source>
</evidence>
<dbReference type="InterPro" id="IPR010985">
    <property type="entry name" value="Ribbon_hlx_hlx"/>
</dbReference>
<dbReference type="Gene3D" id="1.10.1220.10">
    <property type="entry name" value="Met repressor-like"/>
    <property type="match status" value="1"/>
</dbReference>
<proteinExistence type="predicted"/>
<comment type="caution">
    <text evidence="2">The sequence shown here is derived from an EMBL/GenBank/DDBJ whole genome shotgun (WGS) entry which is preliminary data.</text>
</comment>
<name>A3IXJ7_9CHRO</name>
<dbReference type="OrthoDB" id="514865at2"/>
<dbReference type="InterPro" id="IPR013321">
    <property type="entry name" value="Arc_rbn_hlx_hlx"/>
</dbReference>
<feature type="region of interest" description="Disordered" evidence="1">
    <location>
        <begin position="1"/>
        <end position="42"/>
    </location>
</feature>
<dbReference type="GO" id="GO:0006355">
    <property type="term" value="P:regulation of DNA-templated transcription"/>
    <property type="evidence" value="ECO:0007669"/>
    <property type="project" value="InterPro"/>
</dbReference>
<reference evidence="2 3" key="1">
    <citation type="submission" date="2007-03" db="EMBL/GenBank/DDBJ databases">
        <authorList>
            <person name="Stal L."/>
            <person name="Ferriera S."/>
            <person name="Johnson J."/>
            <person name="Kravitz S."/>
            <person name="Beeson K."/>
            <person name="Sutton G."/>
            <person name="Rogers Y.-H."/>
            <person name="Friedman R."/>
            <person name="Frazier M."/>
            <person name="Venter J.C."/>
        </authorList>
    </citation>
    <scope>NUCLEOTIDE SEQUENCE [LARGE SCALE GENOMIC DNA]</scope>
    <source>
        <strain evidence="2 3">CCY0110</strain>
    </source>
</reference>
<dbReference type="RefSeq" id="WP_008278106.1">
    <property type="nucleotide sequence ID" value="NZ_AAXW01000066.1"/>
</dbReference>
<dbReference type="eggNOG" id="ENOG50333KR">
    <property type="taxonomic scope" value="Bacteria"/>
</dbReference>
<evidence type="ECO:0000313" key="2">
    <source>
        <dbReference type="EMBL" id="EAZ88799.1"/>
    </source>
</evidence>